<feature type="transmembrane region" description="Helical" evidence="1">
    <location>
        <begin position="142"/>
        <end position="164"/>
    </location>
</feature>
<evidence type="ECO:0008006" key="4">
    <source>
        <dbReference type="Google" id="ProtNLM"/>
    </source>
</evidence>
<dbReference type="RefSeq" id="WP_020786902.1">
    <property type="nucleotide sequence ID" value="NZ_AP017624.1"/>
</dbReference>
<sequence>METFKLDPRDWWIARIAGRNPLLRRADRVEALVVLIALAASLVAIPVAAVLGAVVFNARADQYAEQAQVRHPVTAEVTGTTRNPNTEAVVVQVRWPGAAAQHSGSLQRTSPVKAGQRIQVWVDRDDNLVRPPTPTWHAAVDAVGVTMVILLSMCVVLAALVAAVRTQLDRVRDAQWDRELGCLQDDDGRTNRY</sequence>
<gene>
    <name evidence="2" type="ORF">SHTP_1806</name>
</gene>
<keyword evidence="1" id="KW-0472">Membrane</keyword>
<proteinExistence type="predicted"/>
<evidence type="ECO:0000256" key="1">
    <source>
        <dbReference type="SAM" id="Phobius"/>
    </source>
</evidence>
<accession>A0A1B4Y1U3</accession>
<dbReference type="PANTHER" id="PTHR42305:SF1">
    <property type="entry name" value="MEMBRANE PROTEIN RV1733C-RELATED"/>
    <property type="match status" value="1"/>
</dbReference>
<dbReference type="EMBL" id="AP017624">
    <property type="protein sequence ID" value="BAV41025.1"/>
    <property type="molecule type" value="Genomic_DNA"/>
</dbReference>
<dbReference type="GeneID" id="93436428"/>
<organism evidence="2 3">
    <name type="scientific">Mycobacterium ulcerans subsp. shinshuense</name>
    <dbReference type="NCBI Taxonomy" id="1124626"/>
    <lineage>
        <taxon>Bacteria</taxon>
        <taxon>Bacillati</taxon>
        <taxon>Actinomycetota</taxon>
        <taxon>Actinomycetes</taxon>
        <taxon>Mycobacteriales</taxon>
        <taxon>Mycobacteriaceae</taxon>
        <taxon>Mycobacterium</taxon>
        <taxon>Mycobacterium ulcerans group</taxon>
    </lineage>
</organism>
<feature type="transmembrane region" description="Helical" evidence="1">
    <location>
        <begin position="32"/>
        <end position="56"/>
    </location>
</feature>
<protein>
    <recommendedName>
        <fullName evidence="4">Transmembrane protein</fullName>
    </recommendedName>
</protein>
<evidence type="ECO:0000313" key="2">
    <source>
        <dbReference type="EMBL" id="BAV41025.1"/>
    </source>
</evidence>
<dbReference type="AlphaFoldDB" id="A0A1B4Y1U3"/>
<dbReference type="PANTHER" id="PTHR42305">
    <property type="entry name" value="MEMBRANE PROTEIN RV1733C-RELATED"/>
    <property type="match status" value="1"/>
</dbReference>
<dbReference type="Proteomes" id="UP000218067">
    <property type="component" value="Chromosome"/>
</dbReference>
<keyword evidence="1" id="KW-1133">Transmembrane helix</keyword>
<reference evidence="2 3" key="1">
    <citation type="submission" date="2016-08" db="EMBL/GenBank/DDBJ databases">
        <title>Complete genome sequence of Mycobacterium shinshuense, a subspecies of M. ulcerans.</title>
        <authorList>
            <person name="Yoshida M."/>
            <person name="Ogura Y."/>
            <person name="Hayashi T."/>
            <person name="Hoshino Y."/>
        </authorList>
    </citation>
    <scope>NUCLEOTIDE SEQUENCE [LARGE SCALE GENOMIC DNA]</scope>
    <source>
        <strain evidence="3">ATCC 33728</strain>
    </source>
</reference>
<dbReference type="InterPro" id="IPR039708">
    <property type="entry name" value="MT1774/Rv1733c-like"/>
</dbReference>
<keyword evidence="1" id="KW-0812">Transmembrane</keyword>
<evidence type="ECO:0000313" key="3">
    <source>
        <dbReference type="Proteomes" id="UP000218067"/>
    </source>
</evidence>
<name>A0A1B4Y1U3_MYCUL</name>